<reference evidence="3" key="1">
    <citation type="journal article" date="2019" name="Int. J. Syst. Evol. Microbiol.">
        <title>The Global Catalogue of Microorganisms (GCM) 10K type strain sequencing project: providing services to taxonomists for standard genome sequencing and annotation.</title>
        <authorList>
            <consortium name="The Broad Institute Genomics Platform"/>
            <consortium name="The Broad Institute Genome Sequencing Center for Infectious Disease"/>
            <person name="Wu L."/>
            <person name="Ma J."/>
        </authorList>
    </citation>
    <scope>NUCLEOTIDE SEQUENCE [LARGE SCALE GENOMIC DNA]</scope>
    <source>
        <strain evidence="3">JCM 5067</strain>
    </source>
</reference>
<evidence type="ECO:0000313" key="3">
    <source>
        <dbReference type="Proteomes" id="UP001500668"/>
    </source>
</evidence>
<dbReference type="RefSeq" id="WP_344081273.1">
    <property type="nucleotide sequence ID" value="NZ_BAAACA010000066.1"/>
</dbReference>
<protein>
    <recommendedName>
        <fullName evidence="4">Secreted protein</fullName>
    </recommendedName>
</protein>
<feature type="compositionally biased region" description="Low complexity" evidence="1">
    <location>
        <begin position="188"/>
        <end position="203"/>
    </location>
</feature>
<sequence length="488" mass="49535">MGGAFDRRGAAIAAALGVIVLLLGLVPASGTIARNRETAVQAIYDCASGAVRRAVTVTVTFTGVYPTGGRPGQPLRAEGFAVRPEFDAQAAAALLPPGTTEISGTARLAVDVAQDGASARADWAGLTAATGADGLRPAFTGEVPAITLGKPGQVALTAAEFTLTLQAAAPQAPEATPPSGSPAPGSAPPTATEQPPVVTPPVELRCTPAATPGPSLATWTVTDPTGPDAPTRSAPSTTSKAQPPGPAIQVGPGPLAPAPVCPADPPAGELDPSRLPEPPPGAVEGRLGASLCVVAVGYATVHKLGSAMVINDPRGEPGPMHLDLGRRTVSAPGYDESDSVGLLRFPDARSTFLTFGFQPTSARVSFEPEPVTVVNVRRGQTFTTTIAYRQHLRIHDVRVNGVPLDVGPRCRTARPFDTVLSGAYNFLTGGILDGEITIPPFAGCGSRGEDLSPLFTAALSGPGNAVRIRQGQLAGAGSAPPVPELPQR</sequence>
<dbReference type="Proteomes" id="UP001500668">
    <property type="component" value="Unassembled WGS sequence"/>
</dbReference>
<feature type="region of interest" description="Disordered" evidence="1">
    <location>
        <begin position="169"/>
        <end position="280"/>
    </location>
</feature>
<accession>A0ABP3S762</accession>
<feature type="compositionally biased region" description="Pro residues" evidence="1">
    <location>
        <begin position="254"/>
        <end position="265"/>
    </location>
</feature>
<comment type="caution">
    <text evidence="2">The sequence shown here is derived from an EMBL/GenBank/DDBJ whole genome shotgun (WGS) entry which is preliminary data.</text>
</comment>
<feature type="compositionally biased region" description="Pro residues" evidence="1">
    <location>
        <begin position="175"/>
        <end position="187"/>
    </location>
</feature>
<gene>
    <name evidence="2" type="ORF">GCM10010394_68970</name>
</gene>
<organism evidence="2 3">
    <name type="scientific">Streptomyces crystallinus</name>
    <dbReference type="NCBI Taxonomy" id="68191"/>
    <lineage>
        <taxon>Bacteria</taxon>
        <taxon>Bacillati</taxon>
        <taxon>Actinomycetota</taxon>
        <taxon>Actinomycetes</taxon>
        <taxon>Kitasatosporales</taxon>
        <taxon>Streptomycetaceae</taxon>
        <taxon>Streptomyces</taxon>
    </lineage>
</organism>
<proteinExistence type="predicted"/>
<evidence type="ECO:0008006" key="4">
    <source>
        <dbReference type="Google" id="ProtNLM"/>
    </source>
</evidence>
<dbReference type="EMBL" id="BAAACA010000066">
    <property type="protein sequence ID" value="GAA0628111.1"/>
    <property type="molecule type" value="Genomic_DNA"/>
</dbReference>
<name>A0ABP3S762_9ACTN</name>
<keyword evidence="3" id="KW-1185">Reference proteome</keyword>
<evidence type="ECO:0000256" key="1">
    <source>
        <dbReference type="SAM" id="MobiDB-lite"/>
    </source>
</evidence>
<evidence type="ECO:0000313" key="2">
    <source>
        <dbReference type="EMBL" id="GAA0628111.1"/>
    </source>
</evidence>